<dbReference type="Proteomes" id="UP000092460">
    <property type="component" value="Unassembled WGS sequence"/>
</dbReference>
<proteinExistence type="predicted"/>
<name>A0A1B0BY07_9MUSC</name>
<dbReference type="EMBL" id="JXJN01022446">
    <property type="status" value="NOT_ANNOTATED_CDS"/>
    <property type="molecule type" value="Genomic_DNA"/>
</dbReference>
<sequence>MNQSLETLQNRFAQDYSRTDIIISGLFAKFYIVLTFKSGTVLSKSKHLNKHCHKIVIDKISKISLERSS</sequence>
<reference evidence="2" key="1">
    <citation type="submission" date="2015-01" db="EMBL/GenBank/DDBJ databases">
        <authorList>
            <person name="Aksoy S."/>
            <person name="Warren W."/>
            <person name="Wilson R.K."/>
        </authorList>
    </citation>
    <scope>NUCLEOTIDE SEQUENCE [LARGE SCALE GENOMIC DNA]</scope>
    <source>
        <strain evidence="2">IAEA</strain>
    </source>
</reference>
<accession>A0A1B0BY07</accession>
<dbReference type="EnsemblMetazoa" id="GPPI043872-RA">
    <property type="protein sequence ID" value="GPPI043872-PA"/>
    <property type="gene ID" value="GPPI043872"/>
</dbReference>
<dbReference type="AlphaFoldDB" id="A0A1B0BY07"/>
<evidence type="ECO:0000313" key="1">
    <source>
        <dbReference type="EnsemblMetazoa" id="GPPI043872-PA"/>
    </source>
</evidence>
<dbReference type="VEuPathDB" id="VectorBase:GPPI043872"/>
<evidence type="ECO:0000313" key="2">
    <source>
        <dbReference type="Proteomes" id="UP000092460"/>
    </source>
</evidence>
<organism evidence="1 2">
    <name type="scientific">Glossina palpalis gambiensis</name>
    <dbReference type="NCBI Taxonomy" id="67801"/>
    <lineage>
        <taxon>Eukaryota</taxon>
        <taxon>Metazoa</taxon>
        <taxon>Ecdysozoa</taxon>
        <taxon>Arthropoda</taxon>
        <taxon>Hexapoda</taxon>
        <taxon>Insecta</taxon>
        <taxon>Pterygota</taxon>
        <taxon>Neoptera</taxon>
        <taxon>Endopterygota</taxon>
        <taxon>Diptera</taxon>
        <taxon>Brachycera</taxon>
        <taxon>Muscomorpha</taxon>
        <taxon>Hippoboscoidea</taxon>
        <taxon>Glossinidae</taxon>
        <taxon>Glossina</taxon>
    </lineage>
</organism>
<keyword evidence="2" id="KW-1185">Reference proteome</keyword>
<dbReference type="EMBL" id="JXJN01022447">
    <property type="status" value="NOT_ANNOTATED_CDS"/>
    <property type="molecule type" value="Genomic_DNA"/>
</dbReference>
<reference evidence="1" key="2">
    <citation type="submission" date="2020-05" db="UniProtKB">
        <authorList>
            <consortium name="EnsemblMetazoa"/>
        </authorList>
    </citation>
    <scope>IDENTIFICATION</scope>
    <source>
        <strain evidence="1">IAEA</strain>
    </source>
</reference>
<protein>
    <submittedName>
        <fullName evidence="1">Uncharacterized protein</fullName>
    </submittedName>
</protein>